<dbReference type="SMART" id="SM00368">
    <property type="entry name" value="LRR_RI"/>
    <property type="match status" value="2"/>
</dbReference>
<dbReference type="Pfam" id="PF05517">
    <property type="entry name" value="p25-alpha"/>
    <property type="match status" value="1"/>
</dbReference>
<dbReference type="Gene3D" id="1.10.238.10">
    <property type="entry name" value="EF-hand"/>
    <property type="match status" value="2"/>
</dbReference>
<evidence type="ECO:0000256" key="7">
    <source>
        <dbReference type="SAM" id="MobiDB-lite"/>
    </source>
</evidence>
<dbReference type="Pfam" id="PF13499">
    <property type="entry name" value="EF-hand_7"/>
    <property type="match status" value="1"/>
</dbReference>
<dbReference type="InterPro" id="IPR002048">
    <property type="entry name" value="EF_hand_dom"/>
</dbReference>
<dbReference type="Pfam" id="PF13516">
    <property type="entry name" value="LRR_6"/>
    <property type="match status" value="2"/>
</dbReference>
<evidence type="ECO:0000256" key="6">
    <source>
        <dbReference type="SAM" id="Coils"/>
    </source>
</evidence>
<keyword evidence="4" id="KW-0106">Calcium</keyword>
<dbReference type="SMART" id="SM00054">
    <property type="entry name" value="EFh"/>
    <property type="match status" value="2"/>
</dbReference>
<evidence type="ECO:0000256" key="1">
    <source>
        <dbReference type="ARBA" id="ARBA00004430"/>
    </source>
</evidence>
<sequence length="760" mass="81604">MGLCEGRLLKGDRLTSLRLAGCSLGDEGALRIAREFENTGMMSGLKTLDLSYNRISDKGACALAAMLVAEGEQSSLPLNSLELEGNLGVSQLCQMLRYTATLQSLFVDVESVEGAEAIARELPNNRSLTHLKIGGPVPEQLTAQMNQTLAANTMRVPGTSPARSSPHIHAWIDAATLGQAVSGHTAAAAARDALRMQHSKLLPQQCSSPTQPASPNHARSFQFSQMSRKTGISSSPLHMSFSLAAGGAAEKAAVIFRKHDQNQDNYLNKDEMLAALQEVGVFNGIRAKRLGRMLDHEFKKADWDKDGKVSLQDFINYYERIAHYQTQMAREGRIKSATQKHIIPVGVENNPGLKRVFKNYCKFALGQGRVYSQGTVPHMTAQQFHRLCADAGFLEPDGRLSTTAVDVVFYRYRTARRLGFKEFVEALAAVSYEAGLQFDDLLVSLGCKGPPSLFTPDGSTSQPRVVPPPLLPGPHWLFLPGPVLGPSSMSNPLYESVDVRQPGAMRMEQFAGGKAMADSSAAGEPRSALEARLVDLEARLEAMAAAQTRQLQSSPSLQIVGGGPDGSVTASSIAGRLSKLEAQLSQALVKQESLEGVSRQMEGLQGILKQLAEEVARIKSTPAAAGADPALAKQVDSMSSLVYQLAGDVRAAAGRIDTLSSQLGAVEQSSKQPTAQPAPGRTADLGNMASVVAALEKRFLDRQSRFEGALMQVARQVDVLDHRVKEEQDTSLRALETILASSQSQGGVAPPGTQLLTRKS</sequence>
<evidence type="ECO:0000256" key="4">
    <source>
        <dbReference type="ARBA" id="ARBA00022837"/>
    </source>
</evidence>
<name>A0A699YJE4_HAELA</name>
<dbReference type="Proteomes" id="UP000485058">
    <property type="component" value="Unassembled WGS sequence"/>
</dbReference>
<proteinExistence type="inferred from homology"/>
<dbReference type="PROSITE" id="PS50222">
    <property type="entry name" value="EF_HAND_2"/>
    <property type="match status" value="2"/>
</dbReference>
<dbReference type="PANTHER" id="PTHR24107:SF2">
    <property type="entry name" value="NLR FAMILY CARD DOMAIN CONTAINING 3"/>
    <property type="match status" value="1"/>
</dbReference>
<dbReference type="SUPFAM" id="SSF52047">
    <property type="entry name" value="RNI-like"/>
    <property type="match status" value="1"/>
</dbReference>
<dbReference type="CDD" id="cd00051">
    <property type="entry name" value="EFh"/>
    <property type="match status" value="1"/>
</dbReference>
<dbReference type="EMBL" id="BLLF01000298">
    <property type="protein sequence ID" value="GFH10230.1"/>
    <property type="molecule type" value="Genomic_DNA"/>
</dbReference>
<keyword evidence="3" id="KW-0963">Cytoplasm</keyword>
<evidence type="ECO:0000259" key="8">
    <source>
        <dbReference type="PROSITE" id="PS50222"/>
    </source>
</evidence>
<reference evidence="9 10" key="1">
    <citation type="submission" date="2020-02" db="EMBL/GenBank/DDBJ databases">
        <title>Draft genome sequence of Haematococcus lacustris strain NIES-144.</title>
        <authorList>
            <person name="Morimoto D."/>
            <person name="Nakagawa S."/>
            <person name="Yoshida T."/>
            <person name="Sawayama S."/>
        </authorList>
    </citation>
    <scope>NUCLEOTIDE SEQUENCE [LARGE SCALE GENOMIC DNA]</scope>
    <source>
        <strain evidence="9 10">NIES-144</strain>
    </source>
</reference>
<dbReference type="InterPro" id="IPR011992">
    <property type="entry name" value="EF-hand-dom_pair"/>
</dbReference>
<gene>
    <name evidence="9" type="ORF">HaLaN_05506</name>
</gene>
<evidence type="ECO:0000256" key="3">
    <source>
        <dbReference type="ARBA" id="ARBA00022490"/>
    </source>
</evidence>
<dbReference type="GO" id="GO:0005930">
    <property type="term" value="C:axoneme"/>
    <property type="evidence" value="ECO:0007669"/>
    <property type="project" value="UniProtKB-SubCell"/>
</dbReference>
<dbReference type="InterPro" id="IPR032675">
    <property type="entry name" value="LRR_dom_sf"/>
</dbReference>
<dbReference type="AlphaFoldDB" id="A0A699YJE4"/>
<dbReference type="SUPFAM" id="SSF47473">
    <property type="entry name" value="EF-hand"/>
    <property type="match status" value="2"/>
</dbReference>
<dbReference type="GO" id="GO:0046785">
    <property type="term" value="P:microtubule polymerization"/>
    <property type="evidence" value="ECO:0007669"/>
    <property type="project" value="InterPro"/>
</dbReference>
<dbReference type="PANTHER" id="PTHR24107">
    <property type="entry name" value="YNEIN REGULATORY COMPLEX SUBUNIT 5"/>
    <property type="match status" value="1"/>
</dbReference>
<organism evidence="9 10">
    <name type="scientific">Haematococcus lacustris</name>
    <name type="common">Green alga</name>
    <name type="synonym">Haematococcus pluvialis</name>
    <dbReference type="NCBI Taxonomy" id="44745"/>
    <lineage>
        <taxon>Eukaryota</taxon>
        <taxon>Viridiplantae</taxon>
        <taxon>Chlorophyta</taxon>
        <taxon>core chlorophytes</taxon>
        <taxon>Chlorophyceae</taxon>
        <taxon>CS clade</taxon>
        <taxon>Chlamydomonadales</taxon>
        <taxon>Haematococcaceae</taxon>
        <taxon>Haematococcus</taxon>
    </lineage>
</organism>
<dbReference type="PROSITE" id="PS00018">
    <property type="entry name" value="EF_HAND_1"/>
    <property type="match status" value="1"/>
</dbReference>
<evidence type="ECO:0000313" key="10">
    <source>
        <dbReference type="Proteomes" id="UP000485058"/>
    </source>
</evidence>
<dbReference type="GO" id="GO:0015631">
    <property type="term" value="F:tubulin binding"/>
    <property type="evidence" value="ECO:0007669"/>
    <property type="project" value="InterPro"/>
</dbReference>
<keyword evidence="6" id="KW-0175">Coiled coil</keyword>
<evidence type="ECO:0000256" key="5">
    <source>
        <dbReference type="ARBA" id="ARBA00023212"/>
    </source>
</evidence>
<dbReference type="InterPro" id="IPR018247">
    <property type="entry name" value="EF_Hand_1_Ca_BS"/>
</dbReference>
<feature type="region of interest" description="Disordered" evidence="7">
    <location>
        <begin position="664"/>
        <end position="684"/>
    </location>
</feature>
<evidence type="ECO:0000313" key="9">
    <source>
        <dbReference type="EMBL" id="GFH10230.1"/>
    </source>
</evidence>
<evidence type="ECO:0000256" key="2">
    <source>
        <dbReference type="ARBA" id="ARBA00010994"/>
    </source>
</evidence>
<keyword evidence="5" id="KW-0206">Cytoskeleton</keyword>
<dbReference type="InterPro" id="IPR052410">
    <property type="entry name" value="DRC5"/>
</dbReference>
<dbReference type="GO" id="GO:0005509">
    <property type="term" value="F:calcium ion binding"/>
    <property type="evidence" value="ECO:0007669"/>
    <property type="project" value="InterPro"/>
</dbReference>
<keyword evidence="10" id="KW-1185">Reference proteome</keyword>
<protein>
    <recommendedName>
        <fullName evidence="8">EF-hand domain-containing protein</fullName>
    </recommendedName>
</protein>
<accession>A0A699YJE4</accession>
<comment type="subcellular location">
    <subcellularLocation>
        <location evidence="1">Cytoplasm</location>
        <location evidence="1">Cytoskeleton</location>
        <location evidence="1">Cilium axoneme</location>
    </subcellularLocation>
</comment>
<dbReference type="InterPro" id="IPR008907">
    <property type="entry name" value="TPP/p25"/>
</dbReference>
<feature type="coiled-coil region" evidence="6">
    <location>
        <begin position="594"/>
        <end position="621"/>
    </location>
</feature>
<feature type="domain" description="EF-hand" evidence="8">
    <location>
        <begin position="289"/>
        <end position="324"/>
    </location>
</feature>
<comment type="caution">
    <text evidence="9">The sequence shown here is derived from an EMBL/GenBank/DDBJ whole genome shotgun (WGS) entry which is preliminary data.</text>
</comment>
<feature type="compositionally biased region" description="Polar residues" evidence="7">
    <location>
        <begin position="664"/>
        <end position="675"/>
    </location>
</feature>
<comment type="similarity">
    <text evidence="2">Belongs to the TPPP family.</text>
</comment>
<feature type="region of interest" description="Disordered" evidence="7">
    <location>
        <begin position="741"/>
        <end position="760"/>
    </location>
</feature>
<dbReference type="InterPro" id="IPR001611">
    <property type="entry name" value="Leu-rich_rpt"/>
</dbReference>
<dbReference type="Gene3D" id="3.80.10.10">
    <property type="entry name" value="Ribonuclease Inhibitor"/>
    <property type="match status" value="1"/>
</dbReference>
<feature type="domain" description="EF-hand" evidence="8">
    <location>
        <begin position="247"/>
        <end position="282"/>
    </location>
</feature>